<dbReference type="OrthoDB" id="9941560at2"/>
<accession>A0A1E5FMJ4</accession>
<dbReference type="AlphaFoldDB" id="A0A1E5FMJ4"/>
<organism evidence="1 2">
    <name type="scientific">Vibrio splendidus 12E03</name>
    <dbReference type="NCBI Taxonomy" id="1191305"/>
    <lineage>
        <taxon>Bacteria</taxon>
        <taxon>Pseudomonadati</taxon>
        <taxon>Pseudomonadota</taxon>
        <taxon>Gammaproteobacteria</taxon>
        <taxon>Vibrionales</taxon>
        <taxon>Vibrionaceae</taxon>
        <taxon>Vibrio</taxon>
    </lineage>
</organism>
<dbReference type="EMBL" id="AJZD02000226">
    <property type="protein sequence ID" value="OEF91437.1"/>
    <property type="molecule type" value="Genomic_DNA"/>
</dbReference>
<evidence type="ECO:0000313" key="1">
    <source>
        <dbReference type="EMBL" id="OEF91437.1"/>
    </source>
</evidence>
<evidence type="ECO:0000313" key="2">
    <source>
        <dbReference type="Proteomes" id="UP000094802"/>
    </source>
</evidence>
<reference evidence="1 2" key="1">
    <citation type="journal article" date="2012" name="Science">
        <title>Ecological populations of bacteria act as socially cohesive units of antibiotic production and resistance.</title>
        <authorList>
            <person name="Cordero O.X."/>
            <person name="Wildschutte H."/>
            <person name="Kirkup B."/>
            <person name="Proehl S."/>
            <person name="Ngo L."/>
            <person name="Hussain F."/>
            <person name="Le Roux F."/>
            <person name="Mincer T."/>
            <person name="Polz M.F."/>
        </authorList>
    </citation>
    <scope>NUCLEOTIDE SEQUENCE [LARGE SCALE GENOMIC DNA]</scope>
    <source>
        <strain evidence="1 2">12E03</strain>
    </source>
</reference>
<sequence>MQKRTITAHQLTIGMTIRCPLGGDEITVSDLVAVSEKSIGIGCEKGYASFGVNNEFELVKSYDLTKCNPNWIREQLKEERETADWYRRLDSLENQREG</sequence>
<gene>
    <name evidence="1" type="ORF">A142_22795</name>
</gene>
<name>A0A1E5FMJ4_VIBSP</name>
<dbReference type="Proteomes" id="UP000094802">
    <property type="component" value="Unassembled WGS sequence"/>
</dbReference>
<comment type="caution">
    <text evidence="1">The sequence shown here is derived from an EMBL/GenBank/DDBJ whole genome shotgun (WGS) entry which is preliminary data.</text>
</comment>
<proteinExistence type="predicted"/>
<protein>
    <submittedName>
        <fullName evidence="1">Uncharacterized protein</fullName>
    </submittedName>
</protein>